<comment type="caution">
    <text evidence="1">The sequence shown here is derived from an EMBL/GenBank/DDBJ whole genome shotgun (WGS) entry which is preliminary data.</text>
</comment>
<dbReference type="Proteomes" id="UP001225644">
    <property type="component" value="Unassembled WGS sequence"/>
</dbReference>
<gene>
    <name evidence="1" type="ORF">J2Z49_000296</name>
</gene>
<dbReference type="RefSeq" id="WP_307399215.1">
    <property type="nucleotide sequence ID" value="NZ_JAUSUX010000002.1"/>
</dbReference>
<sequence>MDEPFGALDAQTRLIMQEILLAEEDSSSGGFGRHVVGGLKARWTRANARV</sequence>
<accession>A0ABU0B170</accession>
<evidence type="ECO:0000313" key="1">
    <source>
        <dbReference type="EMBL" id="MDQ0285203.1"/>
    </source>
</evidence>
<organism evidence="1 2">
    <name type="scientific">Desulfofundulus luciae</name>
    <dbReference type="NCBI Taxonomy" id="74702"/>
    <lineage>
        <taxon>Bacteria</taxon>
        <taxon>Bacillati</taxon>
        <taxon>Bacillota</taxon>
        <taxon>Clostridia</taxon>
        <taxon>Eubacteriales</taxon>
        <taxon>Peptococcaceae</taxon>
        <taxon>Desulfofundulus</taxon>
    </lineage>
</organism>
<dbReference type="EMBL" id="JAUSUX010000002">
    <property type="protein sequence ID" value="MDQ0285203.1"/>
    <property type="molecule type" value="Genomic_DNA"/>
</dbReference>
<proteinExistence type="predicted"/>
<protein>
    <submittedName>
        <fullName evidence="1">ABC-type taurine transport system ATPase subunit</fullName>
    </submittedName>
</protein>
<name>A0ABU0B170_9FIRM</name>
<evidence type="ECO:0000313" key="2">
    <source>
        <dbReference type="Proteomes" id="UP001225644"/>
    </source>
</evidence>
<reference evidence="1 2" key="1">
    <citation type="submission" date="2023-07" db="EMBL/GenBank/DDBJ databases">
        <title>Genomic Encyclopedia of Type Strains, Phase IV (KMG-IV): sequencing the most valuable type-strain genomes for metagenomic binning, comparative biology and taxonomic classification.</title>
        <authorList>
            <person name="Goeker M."/>
        </authorList>
    </citation>
    <scope>NUCLEOTIDE SEQUENCE [LARGE SCALE GENOMIC DNA]</scope>
    <source>
        <strain evidence="1 2">DSM 12396</strain>
    </source>
</reference>
<keyword evidence="2" id="KW-1185">Reference proteome</keyword>